<dbReference type="AlphaFoldDB" id="A0A402DWF3"/>
<dbReference type="Proteomes" id="UP000289954">
    <property type="component" value="Unassembled WGS sequence"/>
</dbReference>
<name>A0A402DWF3_9CELL</name>
<comment type="caution">
    <text evidence="1">The sequence shown here is derived from an EMBL/GenBank/DDBJ whole genome shotgun (WGS) entry which is preliminary data.</text>
</comment>
<proteinExistence type="predicted"/>
<sequence>MDQRGFSVDPSEAATPFILPATRLQAWAALAERRSHTLELIPAQRDHLAA</sequence>
<keyword evidence="2" id="KW-1185">Reference proteome</keyword>
<organism evidence="1 2">
    <name type="scientific">Cellulomonas biazotea</name>
    <dbReference type="NCBI Taxonomy" id="1709"/>
    <lineage>
        <taxon>Bacteria</taxon>
        <taxon>Bacillati</taxon>
        <taxon>Actinomycetota</taxon>
        <taxon>Actinomycetes</taxon>
        <taxon>Micrococcales</taxon>
        <taxon>Cellulomonadaceae</taxon>
        <taxon>Cellulomonas</taxon>
    </lineage>
</organism>
<reference evidence="1 2" key="1">
    <citation type="submission" date="2019-01" db="EMBL/GenBank/DDBJ databases">
        <title>Draft genome sequence of Cellulomonas takizawaensis strain TKZ-21.</title>
        <authorList>
            <person name="Yamamura H."/>
            <person name="Hayashi T."/>
            <person name="Hamada M."/>
            <person name="Serisawa Y."/>
            <person name="Matsuyama K."/>
            <person name="Nakagawa Y."/>
            <person name="Otoguro M."/>
            <person name="Yanagida F."/>
            <person name="Hayakawa M."/>
        </authorList>
    </citation>
    <scope>NUCLEOTIDE SEQUENCE [LARGE SCALE GENOMIC DNA]</scope>
    <source>
        <strain evidence="1 2">NBRC12680</strain>
    </source>
</reference>
<dbReference type="EMBL" id="BIMR01000423">
    <property type="protein sequence ID" value="GCE78447.1"/>
    <property type="molecule type" value="Genomic_DNA"/>
</dbReference>
<evidence type="ECO:0000313" key="2">
    <source>
        <dbReference type="Proteomes" id="UP000289954"/>
    </source>
</evidence>
<evidence type="ECO:0000313" key="1">
    <source>
        <dbReference type="EMBL" id="GCE78447.1"/>
    </source>
</evidence>
<dbReference type="RefSeq" id="WP_165446869.1">
    <property type="nucleotide sequence ID" value="NZ_BIMR01000423.1"/>
</dbReference>
<protein>
    <submittedName>
        <fullName evidence="1">Uncharacterized protein</fullName>
    </submittedName>
</protein>
<gene>
    <name evidence="1" type="ORF">CBZ_35030</name>
</gene>
<accession>A0A402DWF3</accession>